<dbReference type="RefSeq" id="XP_035876006.1">
    <property type="nucleotide sequence ID" value="XM_036020113.1"/>
</dbReference>
<accession>A0A7E6DAL5</accession>
<organism evidence="2 3">
    <name type="scientific">Phyllostomus discolor</name>
    <name type="common">pale spear-nosed bat</name>
    <dbReference type="NCBI Taxonomy" id="89673"/>
    <lineage>
        <taxon>Eukaryota</taxon>
        <taxon>Metazoa</taxon>
        <taxon>Chordata</taxon>
        <taxon>Craniata</taxon>
        <taxon>Vertebrata</taxon>
        <taxon>Euteleostomi</taxon>
        <taxon>Mammalia</taxon>
        <taxon>Eutheria</taxon>
        <taxon>Laurasiatheria</taxon>
        <taxon>Chiroptera</taxon>
        <taxon>Yangochiroptera</taxon>
        <taxon>Phyllostomidae</taxon>
        <taxon>Phyllostominae</taxon>
        <taxon>Phyllostomus</taxon>
    </lineage>
</organism>
<feature type="compositionally biased region" description="Basic and acidic residues" evidence="1">
    <location>
        <begin position="1"/>
        <end position="11"/>
    </location>
</feature>
<evidence type="ECO:0000313" key="3">
    <source>
        <dbReference type="RefSeq" id="XP_035876006.1"/>
    </source>
</evidence>
<dbReference type="InParanoid" id="A0A7E6DAL5"/>
<protein>
    <submittedName>
        <fullName evidence="3">Proline-rich protein 36-like</fullName>
    </submittedName>
</protein>
<sequence>MGRTHREERVSSPDSPGHVGSGQLPPPSPTQPPVLYSSAFAPRHGRTARACPRHRLRVPNLILRSSGCCREPPYSLLPPGPLQKSRNPASKGARPPALPPPLLLSPRLRLLFPGRPPGPLEPSASAAFSPPLAPPARPVLASRLPLCVSSPSSCCSSSSRSSLLDAPPLSAGGSGAASPLLPQPLVCFFLLLLLLKRSLWPQIATRLPPSAPSSPSLLPPKSEAQARDAHPGASCSASWHMAGKNAGRAPFQAVVIIKERALMRQFVSASIHLGSLIRGCLWDLLWSQESKKERYGINLKVILLLFLHATCFSDLGNAVIPGFSEGHHETNRLPRRAPSCWATQASSIECFILRTHCVDC</sequence>
<gene>
    <name evidence="3" type="primary">LOC118499389</name>
</gene>
<feature type="region of interest" description="Disordered" evidence="1">
    <location>
        <begin position="208"/>
        <end position="236"/>
    </location>
</feature>
<feature type="compositionally biased region" description="Low complexity" evidence="1">
    <location>
        <begin position="213"/>
        <end position="222"/>
    </location>
</feature>
<evidence type="ECO:0000256" key="1">
    <source>
        <dbReference type="SAM" id="MobiDB-lite"/>
    </source>
</evidence>
<dbReference type="AlphaFoldDB" id="A0A7E6DAL5"/>
<name>A0A7E6DAL5_9CHIR</name>
<feature type="region of interest" description="Disordered" evidence="1">
    <location>
        <begin position="1"/>
        <end position="38"/>
    </location>
</feature>
<evidence type="ECO:0000313" key="2">
    <source>
        <dbReference type="Proteomes" id="UP000504628"/>
    </source>
</evidence>
<proteinExistence type="predicted"/>
<reference evidence="3" key="1">
    <citation type="submission" date="2025-08" db="UniProtKB">
        <authorList>
            <consortium name="RefSeq"/>
        </authorList>
    </citation>
    <scope>IDENTIFICATION</scope>
    <source>
        <tissue evidence="3">Muscle</tissue>
    </source>
</reference>
<keyword evidence="2" id="KW-1185">Reference proteome</keyword>
<dbReference type="Proteomes" id="UP000504628">
    <property type="component" value="Chromosome 3"/>
</dbReference>
<dbReference type="KEGG" id="pdic:118499389"/>
<feature type="region of interest" description="Disordered" evidence="1">
    <location>
        <begin position="74"/>
        <end position="99"/>
    </location>
</feature>
<dbReference type="GeneID" id="118499389"/>